<dbReference type="SUPFAM" id="SSF160980">
    <property type="entry name" value="SSO1389-like"/>
    <property type="match status" value="1"/>
</dbReference>
<evidence type="ECO:0000313" key="2">
    <source>
        <dbReference type="Proteomes" id="UP000000447"/>
    </source>
</evidence>
<dbReference type="OrthoDB" id="9777703at2"/>
<dbReference type="KEGG" id="tro:trd_A0463"/>
<gene>
    <name evidence="1" type="ordered locus">trd_A0463</name>
</gene>
<dbReference type="NCBIfam" id="TIGR02549">
    <property type="entry name" value="CRISPR_DxTHG"/>
    <property type="match status" value="1"/>
</dbReference>
<evidence type="ECO:0000313" key="1">
    <source>
        <dbReference type="EMBL" id="ACM06554.1"/>
    </source>
</evidence>
<sequence>MLVMTVLGTSTYQETTYVWDDGERIRRHRSALFPVALDAWLAAERFLVLLTPDSAAHANWRQLEAHLGERAQPVPIPAGKSEAELWQIFDALVAAVPEQAELVLDVTHGFRSLPLFAAVAALVLRQLRGVTIQRILYGAFEARDRERDETPVFDLSPLVDLAEWSSGIEALERSGDGRLLAARIQATHSDLYRKQAPELPRQLAGVGNKLGALSQAVWLNRPLEALAAAHQLDQQLATAQEELARWTPPFAVLAERVRAEIAPLAHPNPEQLDEGNLRAQLELIRYALGKGLVLQAVTLAREWLVSWYLWRTFPELRPSWLQRESRQRAENELNALQQQLRDGSPLLHALPERRIAEVWDQVTQLRNDLAHCGMRTDRSTPDRVTRRARELVTELATLLQ</sequence>
<dbReference type="CDD" id="cd09732">
    <property type="entry name" value="Csx1_III-U"/>
    <property type="match status" value="1"/>
</dbReference>
<keyword evidence="2" id="KW-1185">Reference proteome</keyword>
<dbReference type="InterPro" id="IPR013383">
    <property type="entry name" value="CRISPR-assoc_prot_DxTHG_CS"/>
</dbReference>
<geneLocation type="plasmid" evidence="2">
    <name>Tros</name>
</geneLocation>
<proteinExistence type="predicted"/>
<dbReference type="InterPro" id="IPR011742">
    <property type="entry name" value="CRISPR-assoc_prot_TM1812"/>
</dbReference>
<dbReference type="EMBL" id="CP001276">
    <property type="protein sequence ID" value="ACM06554.1"/>
    <property type="molecule type" value="Genomic_DNA"/>
</dbReference>
<organism evidence="1 2">
    <name type="scientific">Thermomicrobium roseum (strain ATCC 27502 / DSM 5159 / P-2)</name>
    <dbReference type="NCBI Taxonomy" id="309801"/>
    <lineage>
        <taxon>Bacteria</taxon>
        <taxon>Pseudomonadati</taxon>
        <taxon>Thermomicrobiota</taxon>
        <taxon>Thermomicrobia</taxon>
        <taxon>Thermomicrobiales</taxon>
        <taxon>Thermomicrobiaceae</taxon>
        <taxon>Thermomicrobium</taxon>
    </lineage>
</organism>
<dbReference type="AlphaFoldDB" id="B9L3U9"/>
<dbReference type="NCBIfam" id="TIGR02221">
    <property type="entry name" value="cas_TM1812"/>
    <property type="match status" value="1"/>
</dbReference>
<keyword evidence="1" id="KW-0614">Plasmid</keyword>
<accession>B9L3U9</accession>
<dbReference type="eggNOG" id="COG1517">
    <property type="taxonomic scope" value="Bacteria"/>
</dbReference>
<reference evidence="1 2" key="1">
    <citation type="journal article" date="2009" name="PLoS ONE">
        <title>Complete genome sequence of the aerobic CO-oxidizing thermophile Thermomicrobium roseum.</title>
        <authorList>
            <person name="Wu D."/>
            <person name="Raymond J."/>
            <person name="Wu M."/>
            <person name="Chatterji S."/>
            <person name="Ren Q."/>
            <person name="Graham J.E."/>
            <person name="Bryant D.A."/>
            <person name="Robb F."/>
            <person name="Colman A."/>
            <person name="Tallon L.J."/>
            <person name="Badger J.H."/>
            <person name="Madupu R."/>
            <person name="Ward N.L."/>
            <person name="Eisen J.A."/>
        </authorList>
    </citation>
    <scope>NUCLEOTIDE SEQUENCE [LARGE SCALE GENOMIC DNA]</scope>
    <source>
        <strain evidence="2">ATCC 27502 / DSM 5159 / P-2</strain>
        <plasmid evidence="1">unnamed</plasmid>
    </source>
</reference>
<protein>
    <submittedName>
        <fullName evidence="1">Crispr-associated protein, Csx2 family</fullName>
    </submittedName>
</protein>
<dbReference type="HOGENOM" id="CLU_025124_1_0_0"/>
<dbReference type="Proteomes" id="UP000000447">
    <property type="component" value="Plasmid unnamed"/>
</dbReference>
<name>B9L3U9_THERP</name>